<gene>
    <name evidence="1" type="ORF">BXY45_11171</name>
</gene>
<sequence>MTAAARSTLSTPLIRPIPSIRTHRVLHLTALSRVVGYGGTRLNAGPVRATAVTLEEVTTWR</sequence>
<dbReference type="Proteomes" id="UP000245469">
    <property type="component" value="Unassembled WGS sequence"/>
</dbReference>
<organism evidence="1 2">
    <name type="scientific">Quadrisphaera granulorum</name>
    <dbReference type="NCBI Taxonomy" id="317664"/>
    <lineage>
        <taxon>Bacteria</taxon>
        <taxon>Bacillati</taxon>
        <taxon>Actinomycetota</taxon>
        <taxon>Actinomycetes</taxon>
        <taxon>Kineosporiales</taxon>
        <taxon>Kineosporiaceae</taxon>
        <taxon>Quadrisphaera</taxon>
    </lineage>
</organism>
<evidence type="ECO:0000313" key="2">
    <source>
        <dbReference type="Proteomes" id="UP000245469"/>
    </source>
</evidence>
<dbReference type="EMBL" id="QGDQ01000011">
    <property type="protein sequence ID" value="PWJ53668.1"/>
    <property type="molecule type" value="Genomic_DNA"/>
</dbReference>
<evidence type="ECO:0000313" key="1">
    <source>
        <dbReference type="EMBL" id="PWJ53668.1"/>
    </source>
</evidence>
<keyword evidence="2" id="KW-1185">Reference proteome</keyword>
<comment type="caution">
    <text evidence="1">The sequence shown here is derived from an EMBL/GenBank/DDBJ whole genome shotgun (WGS) entry which is preliminary data.</text>
</comment>
<name>A0A316A8Y1_9ACTN</name>
<accession>A0A316A8Y1</accession>
<dbReference type="AlphaFoldDB" id="A0A316A8Y1"/>
<proteinExistence type="predicted"/>
<protein>
    <submittedName>
        <fullName evidence="1">Uncharacterized protein</fullName>
    </submittedName>
</protein>
<reference evidence="1 2" key="1">
    <citation type="submission" date="2018-03" db="EMBL/GenBank/DDBJ databases">
        <title>Genomic Encyclopedia of Archaeal and Bacterial Type Strains, Phase II (KMG-II): from individual species to whole genera.</title>
        <authorList>
            <person name="Goeker M."/>
        </authorList>
    </citation>
    <scope>NUCLEOTIDE SEQUENCE [LARGE SCALE GENOMIC DNA]</scope>
    <source>
        <strain evidence="1 2">DSM 44889</strain>
    </source>
</reference>